<dbReference type="EMBL" id="CAJVPI010002524">
    <property type="protein sequence ID" value="CAG8644830.1"/>
    <property type="molecule type" value="Genomic_DNA"/>
</dbReference>
<proteinExistence type="predicted"/>
<reference evidence="1" key="1">
    <citation type="submission" date="2021-06" db="EMBL/GenBank/DDBJ databases">
        <authorList>
            <person name="Kallberg Y."/>
            <person name="Tangrot J."/>
            <person name="Rosling A."/>
        </authorList>
    </citation>
    <scope>NUCLEOTIDE SEQUENCE</scope>
    <source>
        <strain evidence="1">BR232B</strain>
    </source>
</reference>
<name>A0A9N9DQV7_9GLOM</name>
<dbReference type="Proteomes" id="UP000789739">
    <property type="component" value="Unassembled WGS sequence"/>
</dbReference>
<sequence>MATELVASYMSLCYYISNTHESVMIDYPSDPVLAKASTCITSITNNTNKSDNAGIEKVATKPFIALYKQLGTPKASFDIPSPDYITRNISKNLEELEQQEASTKPRTRANTKRIRKLKDRATDIGSVNLSKHPRSDATITMSHIHYQTAF</sequence>
<dbReference type="AlphaFoldDB" id="A0A9N9DQV7"/>
<evidence type="ECO:0000313" key="2">
    <source>
        <dbReference type="Proteomes" id="UP000789739"/>
    </source>
</evidence>
<protein>
    <submittedName>
        <fullName evidence="1">11025_t:CDS:1</fullName>
    </submittedName>
</protein>
<comment type="caution">
    <text evidence="1">The sequence shown here is derived from an EMBL/GenBank/DDBJ whole genome shotgun (WGS) entry which is preliminary data.</text>
</comment>
<gene>
    <name evidence="1" type="ORF">PBRASI_LOCUS9970</name>
</gene>
<accession>A0A9N9DQV7</accession>
<organism evidence="1 2">
    <name type="scientific">Paraglomus brasilianum</name>
    <dbReference type="NCBI Taxonomy" id="144538"/>
    <lineage>
        <taxon>Eukaryota</taxon>
        <taxon>Fungi</taxon>
        <taxon>Fungi incertae sedis</taxon>
        <taxon>Mucoromycota</taxon>
        <taxon>Glomeromycotina</taxon>
        <taxon>Glomeromycetes</taxon>
        <taxon>Paraglomerales</taxon>
        <taxon>Paraglomeraceae</taxon>
        <taxon>Paraglomus</taxon>
    </lineage>
</organism>
<keyword evidence="2" id="KW-1185">Reference proteome</keyword>
<evidence type="ECO:0000313" key="1">
    <source>
        <dbReference type="EMBL" id="CAG8644830.1"/>
    </source>
</evidence>